<evidence type="ECO:0000256" key="7">
    <source>
        <dbReference type="ARBA" id="ARBA00022723"/>
    </source>
</evidence>
<dbReference type="EC" id="3.4.14.10" evidence="4"/>
<dbReference type="GO" id="GO:0006508">
    <property type="term" value="P:proteolysis"/>
    <property type="evidence" value="ECO:0007669"/>
    <property type="project" value="UniProtKB-KW"/>
</dbReference>
<dbReference type="AlphaFoldDB" id="A0AAD6V418"/>
<reference evidence="17" key="1">
    <citation type="submission" date="2023-03" db="EMBL/GenBank/DDBJ databases">
        <title>Massive genome expansion in bonnet fungi (Mycena s.s.) driven by repeated elements and novel gene families across ecological guilds.</title>
        <authorList>
            <consortium name="Lawrence Berkeley National Laboratory"/>
            <person name="Harder C.B."/>
            <person name="Miyauchi S."/>
            <person name="Viragh M."/>
            <person name="Kuo A."/>
            <person name="Thoen E."/>
            <person name="Andreopoulos B."/>
            <person name="Lu D."/>
            <person name="Skrede I."/>
            <person name="Drula E."/>
            <person name="Henrissat B."/>
            <person name="Morin E."/>
            <person name="Kohler A."/>
            <person name="Barry K."/>
            <person name="LaButti K."/>
            <person name="Morin E."/>
            <person name="Salamov A."/>
            <person name="Lipzen A."/>
            <person name="Mereny Z."/>
            <person name="Hegedus B."/>
            <person name="Baldrian P."/>
            <person name="Stursova M."/>
            <person name="Weitz H."/>
            <person name="Taylor A."/>
            <person name="Grigoriev I.V."/>
            <person name="Nagy L.G."/>
            <person name="Martin F."/>
            <person name="Kauserud H."/>
        </authorList>
    </citation>
    <scope>NUCLEOTIDE SEQUENCE</scope>
    <source>
        <strain evidence="17">9144</strain>
    </source>
</reference>
<dbReference type="InterPro" id="IPR015366">
    <property type="entry name" value="S53_propep"/>
</dbReference>
<dbReference type="Proteomes" id="UP001219525">
    <property type="component" value="Unassembled WGS sequence"/>
</dbReference>
<proteinExistence type="predicted"/>
<dbReference type="CDD" id="cd04056">
    <property type="entry name" value="Peptidases_S53"/>
    <property type="match status" value="1"/>
</dbReference>
<evidence type="ECO:0000256" key="12">
    <source>
        <dbReference type="ARBA" id="ARBA00023026"/>
    </source>
</evidence>
<keyword evidence="7 15" id="KW-0479">Metal-binding</keyword>
<evidence type="ECO:0000259" key="16">
    <source>
        <dbReference type="PROSITE" id="PS51695"/>
    </source>
</evidence>
<dbReference type="GO" id="GO:0008240">
    <property type="term" value="F:tripeptidyl-peptidase activity"/>
    <property type="evidence" value="ECO:0007669"/>
    <property type="project" value="UniProtKB-EC"/>
</dbReference>
<keyword evidence="14" id="KW-0325">Glycoprotein</keyword>
<evidence type="ECO:0000256" key="9">
    <source>
        <dbReference type="ARBA" id="ARBA00022801"/>
    </source>
</evidence>
<dbReference type="InterPro" id="IPR036852">
    <property type="entry name" value="Peptidase_S8/S53_dom_sf"/>
</dbReference>
<feature type="binding site" evidence="15">
    <location>
        <position position="611"/>
    </location>
    <ligand>
        <name>Ca(2+)</name>
        <dbReference type="ChEBI" id="CHEBI:29108"/>
    </ligand>
</feature>
<keyword evidence="11 15" id="KW-0106">Calcium</keyword>
<comment type="caution">
    <text evidence="17">The sequence shown here is derived from an EMBL/GenBank/DDBJ whole genome shotgun (WGS) entry which is preliminary data.</text>
</comment>
<dbReference type="EMBL" id="JARJCW010000058">
    <property type="protein sequence ID" value="KAJ7201665.1"/>
    <property type="molecule type" value="Genomic_DNA"/>
</dbReference>
<dbReference type="SUPFAM" id="SSF54897">
    <property type="entry name" value="Protease propeptides/inhibitors"/>
    <property type="match status" value="1"/>
</dbReference>
<evidence type="ECO:0000256" key="3">
    <source>
        <dbReference type="ARBA" id="ARBA00004239"/>
    </source>
</evidence>
<dbReference type="GO" id="GO:0004252">
    <property type="term" value="F:serine-type endopeptidase activity"/>
    <property type="evidence" value="ECO:0007669"/>
    <property type="project" value="UniProtKB-UniRule"/>
</dbReference>
<dbReference type="GO" id="GO:0005576">
    <property type="term" value="C:extracellular region"/>
    <property type="evidence" value="ECO:0007669"/>
    <property type="project" value="UniProtKB-SubCell"/>
</dbReference>
<comment type="catalytic activity">
    <reaction evidence="1">
        <text>Release of an N-terminal tripeptide from a polypeptide.</text>
        <dbReference type="EC" id="3.4.14.10"/>
    </reaction>
</comment>
<dbReference type="InterPro" id="IPR000209">
    <property type="entry name" value="Peptidase_S8/S53_dom"/>
</dbReference>
<evidence type="ECO:0000256" key="10">
    <source>
        <dbReference type="ARBA" id="ARBA00022825"/>
    </source>
</evidence>
<evidence type="ECO:0000256" key="5">
    <source>
        <dbReference type="ARBA" id="ARBA00022525"/>
    </source>
</evidence>
<dbReference type="PANTHER" id="PTHR14218">
    <property type="entry name" value="PROTEASE S8 TRIPEPTIDYL PEPTIDASE I CLN2"/>
    <property type="match status" value="1"/>
</dbReference>
<gene>
    <name evidence="17" type="ORF">GGX14DRAFT_655729</name>
</gene>
<evidence type="ECO:0000313" key="18">
    <source>
        <dbReference type="Proteomes" id="UP001219525"/>
    </source>
</evidence>
<feature type="active site" description="Charge relay system" evidence="15">
    <location>
        <position position="298"/>
    </location>
</feature>
<sequence>MLLSLVLAAVAAAQTLSPSVQHAKRSGLPASWSRVRRHAPDAVLPLRFGLTQQNVDMHTLERLLNDVAHPDSPSYGHHWSPARVANHFAPSDETVHTVVSWISENGFTKDRVHVSKSKGWVMVNATVAETESLLGTEYHVFVHDATGKEHIACDSYNLPAHIVPHVEIITPTVDFNAILSKRSSTHISIGEPGAGTVSPILTETVSSILAGLENCDTQITPECLRALYEFEYTPVAAQKNSYGIVEYTPQAYIPADLDKFATNFSSIGSSLVGARPKLASIDGGVVQTTSQGFSLNGESNLDLEYGMNLVTPKQEVTLYQVGDLQMGASFNNLLDALDGTFCDFEGGDDPVNDGIYPDTAPGGFQGDDCGTIKPANVISTSYGYNEADLSPAYTARQCAEYAKLGMMGVTVVYSSGDNGVAGNSALCLNPDGSQTVDGKVFNPSFPSTCPFVTAIGATQVNRGSKVTDPESACQQVIFSGGGFSNYFAMPGYQKGAVEKYLTYNPPPYSNTTYNSTGTSRTYPDISANGANYLVAVDDIFGLVFGTSASAPVVGAMLTMINDARLAAGKKTIGFINPVIYSPAFEGAFNDITSGTNPGCGTEGFATAVGYDPVTGLGTPKFSKMLELWLLLP</sequence>
<comment type="function">
    <text evidence="2">Secreted tripeptidyl-peptidase which degrades proteins at acidic pHs and is involved in virulence.</text>
</comment>
<keyword evidence="5" id="KW-0964">Secreted</keyword>
<dbReference type="GO" id="GO:0046872">
    <property type="term" value="F:metal ion binding"/>
    <property type="evidence" value="ECO:0007669"/>
    <property type="project" value="UniProtKB-UniRule"/>
</dbReference>
<dbReference type="PANTHER" id="PTHR14218:SF19">
    <property type="entry name" value="SERINE PROTEASE AORO, PUTATIVE (AFU_ORTHOLOGUE AFUA_6G10250)-RELATED"/>
    <property type="match status" value="1"/>
</dbReference>
<evidence type="ECO:0000256" key="2">
    <source>
        <dbReference type="ARBA" id="ARBA00002451"/>
    </source>
</evidence>
<dbReference type="SUPFAM" id="SSF52743">
    <property type="entry name" value="Subtilisin-like"/>
    <property type="match status" value="1"/>
</dbReference>
<evidence type="ECO:0000256" key="4">
    <source>
        <dbReference type="ARBA" id="ARBA00012462"/>
    </source>
</evidence>
<dbReference type="InterPro" id="IPR030400">
    <property type="entry name" value="Sedolisin_dom"/>
</dbReference>
<organism evidence="17 18">
    <name type="scientific">Mycena pura</name>
    <dbReference type="NCBI Taxonomy" id="153505"/>
    <lineage>
        <taxon>Eukaryota</taxon>
        <taxon>Fungi</taxon>
        <taxon>Dikarya</taxon>
        <taxon>Basidiomycota</taxon>
        <taxon>Agaricomycotina</taxon>
        <taxon>Agaricomycetes</taxon>
        <taxon>Agaricomycetidae</taxon>
        <taxon>Agaricales</taxon>
        <taxon>Marasmiineae</taxon>
        <taxon>Mycenaceae</taxon>
        <taxon>Mycena</taxon>
    </lineage>
</organism>
<accession>A0AAD6V418</accession>
<feature type="binding site" evidence="15">
    <location>
        <position position="590"/>
    </location>
    <ligand>
        <name>Ca(2+)</name>
        <dbReference type="ChEBI" id="CHEBI:29108"/>
    </ligand>
</feature>
<dbReference type="PROSITE" id="PS51695">
    <property type="entry name" value="SEDOLISIN"/>
    <property type="match status" value="1"/>
</dbReference>
<name>A0AAD6V418_9AGAR</name>
<evidence type="ECO:0000256" key="6">
    <source>
        <dbReference type="ARBA" id="ARBA00022670"/>
    </source>
</evidence>
<keyword evidence="12" id="KW-0843">Virulence</keyword>
<feature type="domain" description="Peptidase S53" evidence="16">
    <location>
        <begin position="218"/>
        <end position="631"/>
    </location>
</feature>
<keyword evidence="6 15" id="KW-0645">Protease</keyword>
<dbReference type="Pfam" id="PF09286">
    <property type="entry name" value="Pro-kuma_activ"/>
    <property type="match status" value="1"/>
</dbReference>
<keyword evidence="18" id="KW-1185">Reference proteome</keyword>
<evidence type="ECO:0000256" key="11">
    <source>
        <dbReference type="ARBA" id="ARBA00022837"/>
    </source>
</evidence>
<dbReference type="CDD" id="cd11377">
    <property type="entry name" value="Pro-peptidase_S53"/>
    <property type="match status" value="1"/>
</dbReference>
<evidence type="ECO:0000256" key="15">
    <source>
        <dbReference type="PROSITE-ProRule" id="PRU01032"/>
    </source>
</evidence>
<comment type="cofactor">
    <cofactor evidence="15">
        <name>Ca(2+)</name>
        <dbReference type="ChEBI" id="CHEBI:29108"/>
    </cofactor>
    <text evidence="15">Binds 1 Ca(2+) ion per subunit.</text>
</comment>
<evidence type="ECO:0000256" key="13">
    <source>
        <dbReference type="ARBA" id="ARBA00023145"/>
    </source>
</evidence>
<protein>
    <recommendedName>
        <fullName evidence="4">tripeptidyl-peptidase II</fullName>
        <ecNumber evidence="4">3.4.14.10</ecNumber>
    </recommendedName>
</protein>
<feature type="binding site" evidence="15">
    <location>
        <position position="591"/>
    </location>
    <ligand>
        <name>Ca(2+)</name>
        <dbReference type="ChEBI" id="CHEBI:29108"/>
    </ligand>
</feature>
<evidence type="ECO:0000313" key="17">
    <source>
        <dbReference type="EMBL" id="KAJ7201665.1"/>
    </source>
</evidence>
<feature type="active site" description="Charge relay system" evidence="15">
    <location>
        <position position="547"/>
    </location>
</feature>
<keyword evidence="13" id="KW-0865">Zymogen</keyword>
<comment type="subcellular location">
    <subcellularLocation>
        <location evidence="3">Secreted</location>
        <location evidence="3">Extracellular space</location>
    </subcellularLocation>
</comment>
<dbReference type="FunFam" id="3.40.50.200:FF:000015">
    <property type="entry name" value="Tripeptidyl peptidase A"/>
    <property type="match status" value="1"/>
</dbReference>
<dbReference type="Pfam" id="PF00082">
    <property type="entry name" value="Peptidase_S8"/>
    <property type="match status" value="1"/>
</dbReference>
<keyword evidence="8" id="KW-0732">Signal</keyword>
<feature type="binding site" evidence="15">
    <location>
        <position position="609"/>
    </location>
    <ligand>
        <name>Ca(2+)</name>
        <dbReference type="ChEBI" id="CHEBI:29108"/>
    </ligand>
</feature>
<dbReference type="Gene3D" id="3.40.50.200">
    <property type="entry name" value="Peptidase S8/S53 domain"/>
    <property type="match status" value="1"/>
</dbReference>
<evidence type="ECO:0000256" key="1">
    <source>
        <dbReference type="ARBA" id="ARBA00001910"/>
    </source>
</evidence>
<dbReference type="InterPro" id="IPR050819">
    <property type="entry name" value="Tripeptidyl-peptidase_I"/>
</dbReference>
<evidence type="ECO:0000256" key="14">
    <source>
        <dbReference type="ARBA" id="ARBA00023180"/>
    </source>
</evidence>
<dbReference type="SMART" id="SM00944">
    <property type="entry name" value="Pro-kuma_activ"/>
    <property type="match status" value="1"/>
</dbReference>
<keyword evidence="10 15" id="KW-0720">Serine protease</keyword>
<feature type="active site" description="Charge relay system" evidence="15">
    <location>
        <position position="302"/>
    </location>
</feature>
<evidence type="ECO:0000256" key="8">
    <source>
        <dbReference type="ARBA" id="ARBA00022729"/>
    </source>
</evidence>
<keyword evidence="9 15" id="KW-0378">Hydrolase</keyword>